<proteinExistence type="predicted"/>
<sequence length="260" mass="29238">MEGNEVMIQIKDVSRHHSPMKAFTGLYTPAGARDRNKTVNFVKNFVFMNLANKASPRIFLSVSDCLLATQTGKKSAAGNAWFILGIDANPFFTMFSLMLVIFDLPLAFSPVEKARGDDRMKTLIVLLAFSVTAAVGRICPWPATFNIHFIAESSFVVRVKVTLGDKFRRDDLGIEYRDYDLEVLQRYKYKKKPGVVEAVPESVEIDQLCGFAKDFRNGEYIMGCPSAKHCDRGFIRAVDKLKDSEKALLAKMESLTCFFC</sequence>
<keyword evidence="3" id="KW-1185">Reference proteome</keyword>
<dbReference type="Proteomes" id="UP000024635">
    <property type="component" value="Unassembled WGS sequence"/>
</dbReference>
<keyword evidence="1" id="KW-1133">Transmembrane helix</keyword>
<keyword evidence="1" id="KW-0812">Transmembrane</keyword>
<dbReference type="Gene3D" id="2.40.50.780">
    <property type="match status" value="1"/>
</dbReference>
<organism evidence="2 3">
    <name type="scientific">Ancylostoma ceylanicum</name>
    <dbReference type="NCBI Taxonomy" id="53326"/>
    <lineage>
        <taxon>Eukaryota</taxon>
        <taxon>Metazoa</taxon>
        <taxon>Ecdysozoa</taxon>
        <taxon>Nematoda</taxon>
        <taxon>Chromadorea</taxon>
        <taxon>Rhabditida</taxon>
        <taxon>Rhabditina</taxon>
        <taxon>Rhabditomorpha</taxon>
        <taxon>Strongyloidea</taxon>
        <taxon>Ancylostomatidae</taxon>
        <taxon>Ancylostomatinae</taxon>
        <taxon>Ancylostoma</taxon>
    </lineage>
</organism>
<evidence type="ECO:0000313" key="3">
    <source>
        <dbReference type="Proteomes" id="UP000024635"/>
    </source>
</evidence>
<evidence type="ECO:0000313" key="2">
    <source>
        <dbReference type="EMBL" id="EYB90561.1"/>
    </source>
</evidence>
<evidence type="ECO:0000256" key="1">
    <source>
        <dbReference type="SAM" id="Phobius"/>
    </source>
</evidence>
<gene>
    <name evidence="2" type="primary">Acey_s0218.g2419</name>
    <name evidence="2" type="ORF">Y032_0218g2419</name>
</gene>
<protein>
    <submittedName>
        <fullName evidence="2">Uncharacterized protein</fullName>
    </submittedName>
</protein>
<name>A0A016SJR1_9BILA</name>
<keyword evidence="1" id="KW-0472">Membrane</keyword>
<reference evidence="3" key="1">
    <citation type="journal article" date="2015" name="Nat. Genet.">
        <title>The genome and transcriptome of the zoonotic hookworm Ancylostoma ceylanicum identify infection-specific gene families.</title>
        <authorList>
            <person name="Schwarz E.M."/>
            <person name="Hu Y."/>
            <person name="Antoshechkin I."/>
            <person name="Miller M.M."/>
            <person name="Sternberg P.W."/>
            <person name="Aroian R.V."/>
        </authorList>
    </citation>
    <scope>NUCLEOTIDE SEQUENCE</scope>
    <source>
        <strain evidence="3">HY135</strain>
    </source>
</reference>
<feature type="transmembrane region" description="Helical" evidence="1">
    <location>
        <begin position="91"/>
        <end position="111"/>
    </location>
</feature>
<accession>A0A016SJR1</accession>
<dbReference type="EMBL" id="JARK01001554">
    <property type="protein sequence ID" value="EYB90561.1"/>
    <property type="molecule type" value="Genomic_DNA"/>
</dbReference>
<dbReference type="AlphaFoldDB" id="A0A016SJR1"/>
<feature type="transmembrane region" description="Helical" evidence="1">
    <location>
        <begin position="123"/>
        <end position="143"/>
    </location>
</feature>
<comment type="caution">
    <text evidence="2">The sequence shown here is derived from an EMBL/GenBank/DDBJ whole genome shotgun (WGS) entry which is preliminary data.</text>
</comment>